<feature type="transmembrane region" description="Helical" evidence="1">
    <location>
        <begin position="38"/>
        <end position="55"/>
    </location>
</feature>
<dbReference type="Gene3D" id="3.40.50.12580">
    <property type="match status" value="1"/>
</dbReference>
<keyword evidence="1" id="KW-0812">Transmembrane</keyword>
<keyword evidence="1" id="KW-0472">Membrane</keyword>
<feature type="transmembrane region" description="Helical" evidence="1">
    <location>
        <begin position="67"/>
        <end position="86"/>
    </location>
</feature>
<proteinExistence type="predicted"/>
<reference evidence="2 3" key="1">
    <citation type="submission" date="2015-10" db="EMBL/GenBank/DDBJ databases">
        <authorList>
            <person name="Ju K.-S."/>
            <person name="Doroghazi J.R."/>
            <person name="Metcalf W.W."/>
        </authorList>
    </citation>
    <scope>NUCLEOTIDE SEQUENCE [LARGE SCALE GENOMIC DNA]</scope>
    <source>
        <strain evidence="2 3">NRRL B-24793</strain>
    </source>
</reference>
<feature type="transmembrane region" description="Helical" evidence="1">
    <location>
        <begin position="166"/>
        <end position="184"/>
    </location>
</feature>
<feature type="transmembrane region" description="Helical" evidence="1">
    <location>
        <begin position="92"/>
        <end position="111"/>
    </location>
</feature>
<accession>A0A9X0I0N0</accession>
<dbReference type="InterPro" id="IPR007554">
    <property type="entry name" value="Glycerophosphate_synth"/>
</dbReference>
<keyword evidence="3" id="KW-1185">Reference proteome</keyword>
<dbReference type="RefSeq" id="WP_013733825.1">
    <property type="nucleotide sequence ID" value="NZ_LMWI01000002.1"/>
</dbReference>
<dbReference type="AlphaFoldDB" id="A0A9X0I0N0"/>
<keyword evidence="1" id="KW-1133">Transmembrane helix</keyword>
<feature type="transmembrane region" description="Helical" evidence="1">
    <location>
        <begin position="141"/>
        <end position="160"/>
    </location>
</feature>
<dbReference type="EMBL" id="LMWI01000002">
    <property type="protein sequence ID" value="KUJ44583.1"/>
    <property type="molecule type" value="Genomic_DNA"/>
</dbReference>
<dbReference type="GO" id="GO:0016020">
    <property type="term" value="C:membrane"/>
    <property type="evidence" value="ECO:0007669"/>
    <property type="project" value="InterPro"/>
</dbReference>
<organism evidence="2 3">
    <name type="scientific">Micromonospora maris</name>
    <dbReference type="NCBI Taxonomy" id="1003110"/>
    <lineage>
        <taxon>Bacteria</taxon>
        <taxon>Bacillati</taxon>
        <taxon>Actinomycetota</taxon>
        <taxon>Actinomycetes</taxon>
        <taxon>Micromonosporales</taxon>
        <taxon>Micromonosporaceae</taxon>
        <taxon>Micromonospora</taxon>
    </lineage>
</organism>
<dbReference type="Pfam" id="PF04464">
    <property type="entry name" value="Glyphos_transf"/>
    <property type="match status" value="1"/>
</dbReference>
<dbReference type="OMA" id="DCFNASD"/>
<evidence type="ECO:0000313" key="3">
    <source>
        <dbReference type="Proteomes" id="UP000053246"/>
    </source>
</evidence>
<sequence>MNAKSGLRGWLAGRMPALAAEVAALAALLLAAVADSPWWALPPALVALGLLGYLWRNALSGGPTPSGSTLVIRLLLLACAYLLGVVHSGADLVLALGVGVAALAILAEPAVTATSRSVYPVSANLRGSGLRPNLRPNTSRAVLVNGAAVVVALVCAFAGTLEVISLVVSVAALALIAFTGWQAVTRVRARHASETRLNAALAAYEPVFLLHWEAPAGTAYQVGMWLPYLERLGKKFFVLVRSEANFNEVLRMTTAPVVLRSGLTQIDDVIVPSLRAAFYVNTATKNNHLVRYTNLTHIQLNHGDSDKVPSHNPVFRMYDKNFVAGQAAVDRFAANGVSMPAEMFSIVGRPQVENVAIAAAPIASLTAPRVLYAPTWAGFYADSNYSSLLVGYDIVKALVSRGCSIVFRPHPYTMRSAALTQESERIKALLAEDRRTSGRKHVFGAEAETKMSVVDCFNASDAMVSDVSSVVADYLYSEKPFAMVAVSTPAERFTDAFPLARAAYVIDAHSGRVTNLDPVLDDLLGSDPLAATRHDLKKYYLGDIPSEGYAQHFIDEANRYL</sequence>
<dbReference type="Proteomes" id="UP000053246">
    <property type="component" value="Unassembled WGS sequence"/>
</dbReference>
<dbReference type="InterPro" id="IPR043148">
    <property type="entry name" value="TagF_C"/>
</dbReference>
<keyword evidence="2" id="KW-0808">Transferase</keyword>
<protein>
    <submittedName>
        <fullName evidence="2">Glycosyl transferase</fullName>
    </submittedName>
</protein>
<gene>
    <name evidence="2" type="ORF">ADL17_15550</name>
</gene>
<dbReference type="GO" id="GO:0047355">
    <property type="term" value="F:CDP-glycerol glycerophosphotransferase activity"/>
    <property type="evidence" value="ECO:0007669"/>
    <property type="project" value="InterPro"/>
</dbReference>
<comment type="caution">
    <text evidence="2">The sequence shown here is derived from an EMBL/GenBank/DDBJ whole genome shotgun (WGS) entry which is preliminary data.</text>
</comment>
<evidence type="ECO:0000313" key="2">
    <source>
        <dbReference type="EMBL" id="KUJ44583.1"/>
    </source>
</evidence>
<feature type="transmembrane region" description="Helical" evidence="1">
    <location>
        <begin position="12"/>
        <end position="32"/>
    </location>
</feature>
<evidence type="ECO:0000256" key="1">
    <source>
        <dbReference type="SAM" id="Phobius"/>
    </source>
</evidence>
<name>A0A9X0I0N0_9ACTN</name>